<sequence length="234" mass="24825">MTSVSSAVSGTRLVMGLSVPGAVQVVFGDGGVAAIMLGDDPAALHEAALSRFPGAVPAGKAQAERVLAAVRACIETPWATFGLPLDIQGTPFQKQVWQALRTIPCGGTATYTELAARIGSSGAVRAVAGACAANPLAVVIPCHRVIRRDGSLSGYRWGVRRKQWLLDQERTGMARGQKARAICTGSIRSALIRKYAGPDHPCVGFHLRCGASLPAGRRDRTGLQGFRWRPDKWR</sequence>
<dbReference type="InterPro" id="IPR036388">
    <property type="entry name" value="WH-like_DNA-bd_sf"/>
</dbReference>
<name>A0A0N1F942_9PROT</name>
<dbReference type="GO" id="GO:0032259">
    <property type="term" value="P:methylation"/>
    <property type="evidence" value="ECO:0007669"/>
    <property type="project" value="UniProtKB-KW"/>
</dbReference>
<accession>A0A0N1F942</accession>
<dbReference type="NCBIfam" id="TIGR00589">
    <property type="entry name" value="ogt"/>
    <property type="match status" value="1"/>
</dbReference>
<feature type="domain" description="Methylated-DNA-[protein]-cysteine S-methyltransferase DNA binding" evidence="9">
    <location>
        <begin position="91"/>
        <end position="170"/>
    </location>
</feature>
<evidence type="ECO:0000313" key="10">
    <source>
        <dbReference type="EMBL" id="KPH86368.1"/>
    </source>
</evidence>
<dbReference type="FunFam" id="1.10.10.10:FF:000214">
    <property type="entry name" value="Methylated-DNA--protein-cysteine methyltransferase"/>
    <property type="match status" value="1"/>
</dbReference>
<evidence type="ECO:0000256" key="4">
    <source>
        <dbReference type="ARBA" id="ARBA00022603"/>
    </source>
</evidence>
<dbReference type="GO" id="GO:0006281">
    <property type="term" value="P:DNA repair"/>
    <property type="evidence" value="ECO:0007669"/>
    <property type="project" value="UniProtKB-KW"/>
</dbReference>
<reference evidence="10 11" key="1">
    <citation type="submission" date="2015-07" db="EMBL/GenBank/DDBJ databases">
        <title>Draft Genome Sequence of Komagataeibacter intermedius Strain AF2, Isolated from Kombucha Tea.</title>
        <authorList>
            <person name="Santos R.A."/>
            <person name="Berretta A.A."/>
            <person name="Barud H.S."/>
            <person name="Ribeiro S.J."/>
            <person name="Gonzalez-Garcia L.N."/>
            <person name="Zucchi T.D."/>
            <person name="Goldman G.H."/>
            <person name="Riano-Pachon D.M."/>
        </authorList>
    </citation>
    <scope>NUCLEOTIDE SEQUENCE [LARGE SCALE GENOMIC DNA]</scope>
    <source>
        <strain evidence="10 11">AF2</strain>
    </source>
</reference>
<dbReference type="Proteomes" id="UP000031553">
    <property type="component" value="Unassembled WGS sequence"/>
</dbReference>
<evidence type="ECO:0000256" key="7">
    <source>
        <dbReference type="ARBA" id="ARBA00023204"/>
    </source>
</evidence>
<dbReference type="EC" id="2.1.1.63" evidence="3"/>
<keyword evidence="4 10" id="KW-0489">Methyltransferase</keyword>
<keyword evidence="6" id="KW-0227">DNA damage</keyword>
<comment type="catalytic activity">
    <reaction evidence="1">
        <text>a 4-O-methyl-thymidine in DNA + L-cysteinyl-[protein] = a thymidine in DNA + S-methyl-L-cysteinyl-[protein]</text>
        <dbReference type="Rhea" id="RHEA:53428"/>
        <dbReference type="Rhea" id="RHEA-COMP:10131"/>
        <dbReference type="Rhea" id="RHEA-COMP:10132"/>
        <dbReference type="Rhea" id="RHEA-COMP:13555"/>
        <dbReference type="Rhea" id="RHEA-COMP:13556"/>
        <dbReference type="ChEBI" id="CHEBI:29950"/>
        <dbReference type="ChEBI" id="CHEBI:82612"/>
        <dbReference type="ChEBI" id="CHEBI:137386"/>
        <dbReference type="ChEBI" id="CHEBI:137387"/>
        <dbReference type="EC" id="2.1.1.63"/>
    </reaction>
</comment>
<organism evidence="10 11">
    <name type="scientific">Komagataeibacter intermedius AF2</name>
    <dbReference type="NCBI Taxonomy" id="1458464"/>
    <lineage>
        <taxon>Bacteria</taxon>
        <taxon>Pseudomonadati</taxon>
        <taxon>Pseudomonadota</taxon>
        <taxon>Alphaproteobacteria</taxon>
        <taxon>Acetobacterales</taxon>
        <taxon>Acetobacteraceae</taxon>
        <taxon>Komagataeibacter</taxon>
    </lineage>
</organism>
<dbReference type="AlphaFoldDB" id="A0A0N1F942"/>
<evidence type="ECO:0000256" key="6">
    <source>
        <dbReference type="ARBA" id="ARBA00022763"/>
    </source>
</evidence>
<dbReference type="PANTHER" id="PTHR10815:SF14">
    <property type="entry name" value="BIFUNCTIONAL TRANSCRIPTIONAL ACTIVATOR_DNA REPAIR ENZYME ADA"/>
    <property type="match status" value="1"/>
</dbReference>
<comment type="catalytic activity">
    <reaction evidence="8">
        <text>a 6-O-methyl-2'-deoxyguanosine in DNA + L-cysteinyl-[protein] = S-methyl-L-cysteinyl-[protein] + a 2'-deoxyguanosine in DNA</text>
        <dbReference type="Rhea" id="RHEA:24000"/>
        <dbReference type="Rhea" id="RHEA-COMP:10131"/>
        <dbReference type="Rhea" id="RHEA-COMP:10132"/>
        <dbReference type="Rhea" id="RHEA-COMP:11367"/>
        <dbReference type="Rhea" id="RHEA-COMP:11368"/>
        <dbReference type="ChEBI" id="CHEBI:29950"/>
        <dbReference type="ChEBI" id="CHEBI:82612"/>
        <dbReference type="ChEBI" id="CHEBI:85445"/>
        <dbReference type="ChEBI" id="CHEBI:85448"/>
        <dbReference type="EC" id="2.1.1.63"/>
    </reaction>
</comment>
<dbReference type="EMBL" id="JUFX02000203">
    <property type="protein sequence ID" value="KPH86368.1"/>
    <property type="molecule type" value="Genomic_DNA"/>
</dbReference>
<evidence type="ECO:0000259" key="9">
    <source>
        <dbReference type="Pfam" id="PF01035"/>
    </source>
</evidence>
<dbReference type="SUPFAM" id="SSF53155">
    <property type="entry name" value="Methylated DNA-protein cysteine methyltransferase domain"/>
    <property type="match status" value="1"/>
</dbReference>
<evidence type="ECO:0000313" key="11">
    <source>
        <dbReference type="Proteomes" id="UP000031553"/>
    </source>
</evidence>
<dbReference type="CDD" id="cd06445">
    <property type="entry name" value="ATase"/>
    <property type="match status" value="1"/>
</dbReference>
<evidence type="ECO:0000256" key="1">
    <source>
        <dbReference type="ARBA" id="ARBA00001286"/>
    </source>
</evidence>
<evidence type="ECO:0000256" key="3">
    <source>
        <dbReference type="ARBA" id="ARBA00011918"/>
    </source>
</evidence>
<proteinExistence type="inferred from homology"/>
<dbReference type="InterPro" id="IPR036631">
    <property type="entry name" value="MGMT_N_sf"/>
</dbReference>
<dbReference type="Gene3D" id="1.10.10.10">
    <property type="entry name" value="Winged helix-like DNA-binding domain superfamily/Winged helix DNA-binding domain"/>
    <property type="match status" value="1"/>
</dbReference>
<dbReference type="InterPro" id="IPR036217">
    <property type="entry name" value="MethylDNA_cys_MeTrfase_DNAb"/>
</dbReference>
<keyword evidence="5 10" id="KW-0808">Transferase</keyword>
<dbReference type="SUPFAM" id="SSF46767">
    <property type="entry name" value="Methylated DNA-protein cysteine methyltransferase, C-terminal domain"/>
    <property type="match status" value="1"/>
</dbReference>
<dbReference type="GO" id="GO:0003908">
    <property type="term" value="F:methylated-DNA-[protein]-cysteine S-methyltransferase activity"/>
    <property type="evidence" value="ECO:0007669"/>
    <property type="project" value="UniProtKB-EC"/>
</dbReference>
<dbReference type="Pfam" id="PF01035">
    <property type="entry name" value="DNA_binding_1"/>
    <property type="match status" value="1"/>
</dbReference>
<dbReference type="PANTHER" id="PTHR10815">
    <property type="entry name" value="METHYLATED-DNA--PROTEIN-CYSTEINE METHYLTRANSFERASE"/>
    <property type="match status" value="1"/>
</dbReference>
<dbReference type="PROSITE" id="PS00374">
    <property type="entry name" value="MGMT"/>
    <property type="match status" value="1"/>
</dbReference>
<gene>
    <name evidence="10" type="ORF">GLUCOINTEAF2_0200788</name>
</gene>
<protein>
    <recommendedName>
        <fullName evidence="3">methylated-DNA--[protein]-cysteine S-methyltransferase</fullName>
        <ecNumber evidence="3">2.1.1.63</ecNumber>
    </recommendedName>
</protein>
<dbReference type="InterPro" id="IPR001497">
    <property type="entry name" value="MethylDNA_cys_MeTrfase_AS"/>
</dbReference>
<evidence type="ECO:0000256" key="2">
    <source>
        <dbReference type="ARBA" id="ARBA00008711"/>
    </source>
</evidence>
<evidence type="ECO:0000256" key="5">
    <source>
        <dbReference type="ARBA" id="ARBA00022679"/>
    </source>
</evidence>
<evidence type="ECO:0000256" key="8">
    <source>
        <dbReference type="ARBA" id="ARBA00049348"/>
    </source>
</evidence>
<dbReference type="InterPro" id="IPR014048">
    <property type="entry name" value="MethylDNA_cys_MeTrfase_DNA-bd"/>
</dbReference>
<keyword evidence="7" id="KW-0234">DNA repair</keyword>
<comment type="similarity">
    <text evidence="2">Belongs to the MGMT family.</text>
</comment>
<comment type="caution">
    <text evidence="10">The sequence shown here is derived from an EMBL/GenBank/DDBJ whole genome shotgun (WGS) entry which is preliminary data.</text>
</comment>
<dbReference type="Gene3D" id="3.30.160.70">
    <property type="entry name" value="Methylated DNA-protein cysteine methyltransferase domain"/>
    <property type="match status" value="1"/>
</dbReference>